<dbReference type="STRING" id="131112.SAMN04489737_1460"/>
<dbReference type="InterPro" id="IPR002562">
    <property type="entry name" value="3'-5'_exonuclease_dom"/>
</dbReference>
<dbReference type="InterPro" id="IPR044876">
    <property type="entry name" value="HRDC_dom_sf"/>
</dbReference>
<proteinExistence type="predicted"/>
<dbReference type="SMART" id="SM00474">
    <property type="entry name" value="35EXOc"/>
    <property type="match status" value="1"/>
</dbReference>
<dbReference type="Pfam" id="PF01612">
    <property type="entry name" value="DNA_pol_A_exo1"/>
    <property type="match status" value="1"/>
</dbReference>
<dbReference type="SMART" id="SM00341">
    <property type="entry name" value="HRDC"/>
    <property type="match status" value="1"/>
</dbReference>
<evidence type="ECO:0000313" key="2">
    <source>
        <dbReference type="EMBL" id="SDU81249.1"/>
    </source>
</evidence>
<dbReference type="Pfam" id="PF18305">
    <property type="entry name" value="DNA_pol_A_exoN"/>
    <property type="match status" value="1"/>
</dbReference>
<dbReference type="SUPFAM" id="SSF53098">
    <property type="entry name" value="Ribonuclease H-like"/>
    <property type="match status" value="1"/>
</dbReference>
<sequence length="396" mass="45113">MILDDNPDLRLLAEPRAGLPDITHDTIAHAVTALRNGHGPFAVDTERAMGLRYSNRAYLIQIKRAGAGIFLIDPIGIEDQLGDLATIMDDEWILHAADQDLPCLRELGLEPARVFDTEVAGLVLGYDHVSLQSMVAEEFGIALAKEYSNADWSQRPLGPELRAYAALDVELLIELKESLTIRLRDAGRYDWFVQECEEVRCRPLPAPHPQPWRKAVKYAKFPDQRSLAMLKELWQVRDIVARERDLAPGKVLPNKILATLAARKPRSRADVQNSSLFRSRGRKRDATVWWDAIHAAWNLPQNELPARKFSYSKDPFPPIQRWEKLRPEAAERWTTIRTAVLEHADRLGIRQEVLLKPRIQKQLAWDGWTATQEIPDLLESYGARPWQIEQVCQALG</sequence>
<dbReference type="Gene3D" id="1.10.150.80">
    <property type="entry name" value="HRDC domain"/>
    <property type="match status" value="2"/>
</dbReference>
<dbReference type="Gene3D" id="3.30.420.10">
    <property type="entry name" value="Ribonuclease H-like superfamily/Ribonuclease H"/>
    <property type="match status" value="1"/>
</dbReference>
<feature type="domain" description="HRDC" evidence="1">
    <location>
        <begin position="223"/>
        <end position="303"/>
    </location>
</feature>
<dbReference type="GO" id="GO:0003676">
    <property type="term" value="F:nucleic acid binding"/>
    <property type="evidence" value="ECO:0007669"/>
    <property type="project" value="InterPro"/>
</dbReference>
<dbReference type="InterPro" id="IPR012337">
    <property type="entry name" value="RNaseH-like_sf"/>
</dbReference>
<dbReference type="GO" id="GO:0000166">
    <property type="term" value="F:nucleotide binding"/>
    <property type="evidence" value="ECO:0007669"/>
    <property type="project" value="InterPro"/>
</dbReference>
<keyword evidence="3" id="KW-1185">Reference proteome</keyword>
<dbReference type="GO" id="GO:0006139">
    <property type="term" value="P:nucleobase-containing compound metabolic process"/>
    <property type="evidence" value="ECO:0007669"/>
    <property type="project" value="InterPro"/>
</dbReference>
<dbReference type="PROSITE" id="PS50967">
    <property type="entry name" value="HRDC"/>
    <property type="match status" value="1"/>
</dbReference>
<dbReference type="PANTHER" id="PTHR47649:SF1">
    <property type="entry name" value="RIBONUCLEASE D"/>
    <property type="match status" value="1"/>
</dbReference>
<reference evidence="3" key="1">
    <citation type="submission" date="2016-10" db="EMBL/GenBank/DDBJ databases">
        <authorList>
            <person name="Varghese N."/>
            <person name="Submissions S."/>
        </authorList>
    </citation>
    <scope>NUCLEOTIDE SEQUENCE [LARGE SCALE GENOMIC DNA]</scope>
    <source>
        <strain evidence="3">DSM 10002</strain>
    </source>
</reference>
<dbReference type="OrthoDB" id="144122at2"/>
<dbReference type="AlphaFoldDB" id="A0A1H2LJZ9"/>
<gene>
    <name evidence="2" type="ORF">SAMN04489737_1460</name>
</gene>
<protein>
    <submittedName>
        <fullName evidence="2">Ribonuclease D</fullName>
    </submittedName>
</protein>
<dbReference type="Proteomes" id="UP000214355">
    <property type="component" value="Chromosome I"/>
</dbReference>
<dbReference type="GO" id="GO:0008408">
    <property type="term" value="F:3'-5' exonuclease activity"/>
    <property type="evidence" value="ECO:0007669"/>
    <property type="project" value="InterPro"/>
</dbReference>
<evidence type="ECO:0000259" key="1">
    <source>
        <dbReference type="PROSITE" id="PS50967"/>
    </source>
</evidence>
<name>A0A1H2LJZ9_9ACTO</name>
<dbReference type="PANTHER" id="PTHR47649">
    <property type="entry name" value="RIBONUCLEASE D"/>
    <property type="match status" value="1"/>
</dbReference>
<dbReference type="InterPro" id="IPR036397">
    <property type="entry name" value="RNaseH_sf"/>
</dbReference>
<accession>A0A1H2LJZ9</accession>
<dbReference type="GeneID" id="65345189"/>
<dbReference type="InterPro" id="IPR041605">
    <property type="entry name" value="Exo_C"/>
</dbReference>
<dbReference type="RefSeq" id="WP_091281654.1">
    <property type="nucleotide sequence ID" value="NZ_JABAPK010000001.1"/>
</dbReference>
<dbReference type="CDD" id="cd06142">
    <property type="entry name" value="RNaseD_exo"/>
    <property type="match status" value="1"/>
</dbReference>
<organism evidence="2 3">
    <name type="scientific">Arcanobacterium phocae</name>
    <dbReference type="NCBI Taxonomy" id="131112"/>
    <lineage>
        <taxon>Bacteria</taxon>
        <taxon>Bacillati</taxon>
        <taxon>Actinomycetota</taxon>
        <taxon>Actinomycetes</taxon>
        <taxon>Actinomycetales</taxon>
        <taxon>Actinomycetaceae</taxon>
        <taxon>Arcanobacterium</taxon>
    </lineage>
</organism>
<dbReference type="Pfam" id="PF00570">
    <property type="entry name" value="HRDC"/>
    <property type="match status" value="1"/>
</dbReference>
<dbReference type="InterPro" id="IPR010997">
    <property type="entry name" value="HRDC-like_sf"/>
</dbReference>
<dbReference type="InterPro" id="IPR051086">
    <property type="entry name" value="RNase_D-like"/>
</dbReference>
<dbReference type="SUPFAM" id="SSF47819">
    <property type="entry name" value="HRDC-like"/>
    <property type="match status" value="1"/>
</dbReference>
<evidence type="ECO:0000313" key="3">
    <source>
        <dbReference type="Proteomes" id="UP000214355"/>
    </source>
</evidence>
<dbReference type="InterPro" id="IPR002121">
    <property type="entry name" value="HRDC_dom"/>
</dbReference>
<dbReference type="EMBL" id="LT629804">
    <property type="protein sequence ID" value="SDU81249.1"/>
    <property type="molecule type" value="Genomic_DNA"/>
</dbReference>